<dbReference type="GO" id="GO:0006457">
    <property type="term" value="P:protein folding"/>
    <property type="evidence" value="ECO:0007669"/>
    <property type="project" value="TreeGrafter"/>
</dbReference>
<evidence type="ECO:0000259" key="5">
    <source>
        <dbReference type="PROSITE" id="PS51352"/>
    </source>
</evidence>
<name>A0A9Q1H7V2_HOLLE</name>
<comment type="caution">
    <text evidence="6">The sequence shown here is derived from an EMBL/GenBank/DDBJ whole genome shotgun (WGS) entry which is preliminary data.</text>
</comment>
<evidence type="ECO:0000256" key="3">
    <source>
        <dbReference type="SAM" id="Phobius"/>
    </source>
</evidence>
<dbReference type="AlphaFoldDB" id="A0A9Q1H7V2"/>
<feature type="region of interest" description="Disordered" evidence="2">
    <location>
        <begin position="286"/>
        <end position="305"/>
    </location>
</feature>
<feature type="chain" id="PRO_5040298509" evidence="4">
    <location>
        <begin position="20"/>
        <end position="802"/>
    </location>
</feature>
<protein>
    <submittedName>
        <fullName evidence="6">Protein disulfide-isomerase A5</fullName>
    </submittedName>
</protein>
<keyword evidence="3" id="KW-0472">Membrane</keyword>
<sequence>MLSYLALVHVSLVTTSCSGIKEYCTIGVKTSVKWTKMDRRLCCFLLGLVFILFVAVSAKKTNYRDLVENVSDIKDFKKLLRTRKNVLVLFATNEKAASGWISIVADTAFEMKGLATLAFVSCEDAKKMCKKLKVSPTPTLLKHYKDGEYNKDYDRLQTVKSMSKFLKDPTGDMPWEEDPGAGDVVHLENPKSFNKLLNSEKKPILTMFYAPWCGHCKRMKPEFAQAATELKEEAVLVGMDVDNPASQSLRTTYNITGFPTILYFENGRKKYDYGGERTKDGIIEWMNDPQPPKEPEKEEEWSDQESEVVHLSDETFDPYLLEHNSVLVMFYAPWCGHCKKMKPEYVDAAEQLTEEGLVGVLAALDATKNPTVASKFEVKGYPSVKYFKDGEFAWDFNERTADKIVEHMKDPQEPPPPPPPEADWGDEGTEVNILNHENFKTFTKKKKHSLVMFYAPWCGHCKKAKPEFSSAADELKDELKAAFAAVDCTVDTNRPICESYEVKGFPTIKYLNYGKNPEDYNGGREHADFVRFMQEKIDPDSVVPTPPPPPQEDFWLTLDGGENVKQLGSDFDQFVSKEETVLVMFYAPWCGHCKKMKPAYSEAATKAKEMELSGIFAAVDATVHNQIATQYGVKGFPTIKLFKNGAVSKDYQGDRSTDDMLAFIKDPDREVPKPPVESKWSDEPSSVNHLSSDNFSTFLADKQNVLTMFYAPWCGHCKKAKPHFTAAAERLKDDPNNHLAALDCTEFKDICQKYEVSGFPTFKLFQNGELGDPYNQGRDEDSFVNFMTNLSPSSTSRKEGDL</sequence>
<feature type="domain" description="Thioredoxin" evidence="5">
    <location>
        <begin position="164"/>
        <end position="291"/>
    </location>
</feature>
<dbReference type="GO" id="GO:0005783">
    <property type="term" value="C:endoplasmic reticulum"/>
    <property type="evidence" value="ECO:0007669"/>
    <property type="project" value="TreeGrafter"/>
</dbReference>
<keyword evidence="3" id="KW-1133">Transmembrane helix</keyword>
<keyword evidence="3" id="KW-0812">Transmembrane</keyword>
<evidence type="ECO:0000313" key="7">
    <source>
        <dbReference type="Proteomes" id="UP001152320"/>
    </source>
</evidence>
<feature type="signal peptide" evidence="4">
    <location>
        <begin position="1"/>
        <end position="19"/>
    </location>
</feature>
<dbReference type="OrthoDB" id="10264505at2759"/>
<dbReference type="InterPro" id="IPR051063">
    <property type="entry name" value="PDI"/>
</dbReference>
<organism evidence="6 7">
    <name type="scientific">Holothuria leucospilota</name>
    <name type="common">Black long sea cucumber</name>
    <name type="synonym">Mertensiothuria leucospilota</name>
    <dbReference type="NCBI Taxonomy" id="206669"/>
    <lineage>
        <taxon>Eukaryota</taxon>
        <taxon>Metazoa</taxon>
        <taxon>Echinodermata</taxon>
        <taxon>Eleutherozoa</taxon>
        <taxon>Echinozoa</taxon>
        <taxon>Holothuroidea</taxon>
        <taxon>Aspidochirotacea</taxon>
        <taxon>Aspidochirotida</taxon>
        <taxon>Holothuriidae</taxon>
        <taxon>Holothuria</taxon>
    </lineage>
</organism>
<dbReference type="SUPFAM" id="SSF52833">
    <property type="entry name" value="Thioredoxin-like"/>
    <property type="match status" value="6"/>
</dbReference>
<dbReference type="EMBL" id="JAIZAY010000009">
    <property type="protein sequence ID" value="KAJ8035745.1"/>
    <property type="molecule type" value="Genomic_DNA"/>
</dbReference>
<dbReference type="CDD" id="cd02997">
    <property type="entry name" value="PDI_a_PDIR"/>
    <property type="match status" value="4"/>
</dbReference>
<comment type="similarity">
    <text evidence="1">Belongs to the protein disulfide isomerase family.</text>
</comment>
<evidence type="ECO:0000256" key="2">
    <source>
        <dbReference type="SAM" id="MobiDB-lite"/>
    </source>
</evidence>
<dbReference type="PROSITE" id="PS51352">
    <property type="entry name" value="THIOREDOXIN_2"/>
    <property type="match status" value="5"/>
</dbReference>
<dbReference type="Proteomes" id="UP001152320">
    <property type="component" value="Chromosome 9"/>
</dbReference>
<dbReference type="GO" id="GO:0003756">
    <property type="term" value="F:protein disulfide isomerase activity"/>
    <property type="evidence" value="ECO:0007669"/>
    <property type="project" value="InterPro"/>
</dbReference>
<evidence type="ECO:0000256" key="1">
    <source>
        <dbReference type="ARBA" id="ARBA00006347"/>
    </source>
</evidence>
<dbReference type="CDD" id="cd02961">
    <property type="entry name" value="PDI_a_family"/>
    <property type="match status" value="1"/>
</dbReference>
<dbReference type="InterPro" id="IPR046374">
    <property type="entry name" value="PDI_a_PDIR"/>
</dbReference>
<feature type="region of interest" description="Disordered" evidence="2">
    <location>
        <begin position="408"/>
        <end position="427"/>
    </location>
</feature>
<dbReference type="InterPro" id="IPR013766">
    <property type="entry name" value="Thioredoxin_domain"/>
</dbReference>
<proteinExistence type="inferred from homology"/>
<gene>
    <name evidence="6" type="ORF">HOLleu_19516</name>
</gene>
<reference evidence="6" key="1">
    <citation type="submission" date="2021-10" db="EMBL/GenBank/DDBJ databases">
        <title>Tropical sea cucumber genome reveals ecological adaptation and Cuvierian tubules defense mechanism.</title>
        <authorList>
            <person name="Chen T."/>
        </authorList>
    </citation>
    <scope>NUCLEOTIDE SEQUENCE</scope>
    <source>
        <strain evidence="6">Nanhai2018</strain>
        <tissue evidence="6">Muscle</tissue>
    </source>
</reference>
<feature type="domain" description="Thioredoxin" evidence="5">
    <location>
        <begin position="545"/>
        <end position="669"/>
    </location>
</feature>
<dbReference type="Pfam" id="PF00085">
    <property type="entry name" value="Thioredoxin"/>
    <property type="match status" value="5"/>
</dbReference>
<dbReference type="Gene3D" id="3.40.30.10">
    <property type="entry name" value="Glutaredoxin"/>
    <property type="match status" value="6"/>
</dbReference>
<evidence type="ECO:0000313" key="6">
    <source>
        <dbReference type="EMBL" id="KAJ8035745.1"/>
    </source>
</evidence>
<keyword evidence="4" id="KW-0732">Signal</keyword>
<feature type="domain" description="Thioredoxin" evidence="5">
    <location>
        <begin position="292"/>
        <end position="409"/>
    </location>
</feature>
<feature type="domain" description="Thioredoxin" evidence="5">
    <location>
        <begin position="676"/>
        <end position="792"/>
    </location>
</feature>
<dbReference type="PANTHER" id="PTHR45672">
    <property type="entry name" value="PROTEIN DISULFIDE-ISOMERASE C17H9.14C-RELATED"/>
    <property type="match status" value="1"/>
</dbReference>
<dbReference type="InterPro" id="IPR036249">
    <property type="entry name" value="Thioredoxin-like_sf"/>
</dbReference>
<evidence type="ECO:0000256" key="4">
    <source>
        <dbReference type="SAM" id="SignalP"/>
    </source>
</evidence>
<dbReference type="PROSITE" id="PS00194">
    <property type="entry name" value="THIOREDOXIN_1"/>
    <property type="match status" value="3"/>
</dbReference>
<keyword evidence="7" id="KW-1185">Reference proteome</keyword>
<dbReference type="InterPro" id="IPR017937">
    <property type="entry name" value="Thioredoxin_CS"/>
</dbReference>
<feature type="domain" description="Thioredoxin" evidence="5">
    <location>
        <begin position="411"/>
        <end position="538"/>
    </location>
</feature>
<dbReference type="PRINTS" id="PR00421">
    <property type="entry name" value="THIOREDOXIN"/>
</dbReference>
<dbReference type="FunFam" id="3.40.30.10:FF:000029">
    <property type="entry name" value="protein disulfide-isomerase A5 isoform X2"/>
    <property type="match status" value="1"/>
</dbReference>
<dbReference type="PANTHER" id="PTHR45672:SF2">
    <property type="entry name" value="PROTEIN DISULFIDE-ISOMERASE A5"/>
    <property type="match status" value="1"/>
</dbReference>
<accession>A0A9Q1H7V2</accession>
<feature type="transmembrane region" description="Helical" evidence="3">
    <location>
        <begin position="41"/>
        <end position="58"/>
    </location>
</feature>